<evidence type="ECO:0000256" key="1">
    <source>
        <dbReference type="SAM" id="SignalP"/>
    </source>
</evidence>
<comment type="caution">
    <text evidence="3">The sequence shown here is derived from an EMBL/GenBank/DDBJ whole genome shotgun (WGS) entry which is preliminary data.</text>
</comment>
<keyword evidence="1" id="KW-0732">Signal</keyword>
<sequence>MKRLILAAAVAAVLSSTAAAVPQASAGTLEQASTARADFSKCGYEVTADAVRLRTGPGTRYTALGLLHRGDAVYASQARGGWYRIRLAYDSGSASGTRKSSGLREGTTGWVVKRALRASVCTQID</sequence>
<proteinExistence type="predicted"/>
<evidence type="ECO:0000259" key="2">
    <source>
        <dbReference type="SMART" id="SM00287"/>
    </source>
</evidence>
<name>A0A919F2N6_9ACTN</name>
<keyword evidence="4" id="KW-1185">Reference proteome</keyword>
<dbReference type="EMBL" id="BNBF01000031">
    <property type="protein sequence ID" value="GHG72596.1"/>
    <property type="molecule type" value="Genomic_DNA"/>
</dbReference>
<gene>
    <name evidence="3" type="ORF">GCM10018980_68500</name>
</gene>
<dbReference type="InterPro" id="IPR003646">
    <property type="entry name" value="SH3-like_bac-type"/>
</dbReference>
<organism evidence="3 4">
    <name type="scientific">Streptomyces capoamus</name>
    <dbReference type="NCBI Taxonomy" id="68183"/>
    <lineage>
        <taxon>Bacteria</taxon>
        <taxon>Bacillati</taxon>
        <taxon>Actinomycetota</taxon>
        <taxon>Actinomycetes</taxon>
        <taxon>Kitasatosporales</taxon>
        <taxon>Streptomycetaceae</taxon>
        <taxon>Streptomyces</taxon>
    </lineage>
</organism>
<dbReference type="SMART" id="SM00287">
    <property type="entry name" value="SH3b"/>
    <property type="match status" value="1"/>
</dbReference>
<dbReference type="Proteomes" id="UP000619355">
    <property type="component" value="Unassembled WGS sequence"/>
</dbReference>
<dbReference type="AlphaFoldDB" id="A0A919F2N6"/>
<dbReference type="Gene3D" id="2.30.30.40">
    <property type="entry name" value="SH3 Domains"/>
    <property type="match status" value="1"/>
</dbReference>
<feature type="domain" description="SH3b" evidence="2">
    <location>
        <begin position="41"/>
        <end position="119"/>
    </location>
</feature>
<feature type="signal peptide" evidence="1">
    <location>
        <begin position="1"/>
        <end position="20"/>
    </location>
</feature>
<feature type="chain" id="PRO_5039102504" description="SH3b domain-containing protein" evidence="1">
    <location>
        <begin position="21"/>
        <end position="125"/>
    </location>
</feature>
<evidence type="ECO:0000313" key="4">
    <source>
        <dbReference type="Proteomes" id="UP000619355"/>
    </source>
</evidence>
<evidence type="ECO:0000313" key="3">
    <source>
        <dbReference type="EMBL" id="GHG72596.1"/>
    </source>
</evidence>
<dbReference type="Pfam" id="PF08239">
    <property type="entry name" value="SH3_3"/>
    <property type="match status" value="1"/>
</dbReference>
<protein>
    <recommendedName>
        <fullName evidence="2">SH3b domain-containing protein</fullName>
    </recommendedName>
</protein>
<reference evidence="4" key="1">
    <citation type="journal article" date="2019" name="Int. J. Syst. Evol. Microbiol.">
        <title>The Global Catalogue of Microorganisms (GCM) 10K type strain sequencing project: providing services to taxonomists for standard genome sequencing and annotation.</title>
        <authorList>
            <consortium name="The Broad Institute Genomics Platform"/>
            <consortium name="The Broad Institute Genome Sequencing Center for Infectious Disease"/>
            <person name="Wu L."/>
            <person name="Ma J."/>
        </authorList>
    </citation>
    <scope>NUCLEOTIDE SEQUENCE [LARGE SCALE GENOMIC DNA]</scope>
    <source>
        <strain evidence="4">JCM 4253</strain>
    </source>
</reference>
<accession>A0A919F2N6</accession>
<dbReference type="RefSeq" id="WP_189985972.1">
    <property type="nucleotide sequence ID" value="NZ_BNBF01000031.1"/>
</dbReference>